<keyword evidence="1" id="KW-0472">Membrane</keyword>
<protein>
    <recommendedName>
        <fullName evidence="4">Type II secretion system protein</fullName>
    </recommendedName>
</protein>
<sequence length="219" mass="24553">MVKINKLKKIFFSLSSGQSLIELVVAISVILIGVVSTLVLSLTTIRGGKASEMQVVATNLAREGIEVVRQKRDSNWLEIESSSLPSSQWDQGLKNGNDYTAIARFDASTSSWTLDYPNGGSSIEECVDNESCRIYFSDGIFAQYPSPPAGNWEATPYYRLIATYEICQDKDGNEYIDPDDHTCDAGDEKIGIQVLSQVKWYEKDNLQSLVFEEHLYNWK</sequence>
<evidence type="ECO:0000313" key="2">
    <source>
        <dbReference type="EMBL" id="PIS42293.1"/>
    </source>
</evidence>
<keyword evidence="1" id="KW-1133">Transmembrane helix</keyword>
<accession>A0A2H0YX46</accession>
<evidence type="ECO:0008006" key="4">
    <source>
        <dbReference type="Google" id="ProtNLM"/>
    </source>
</evidence>
<comment type="caution">
    <text evidence="2">The sequence shown here is derived from an EMBL/GenBank/DDBJ whole genome shotgun (WGS) entry which is preliminary data.</text>
</comment>
<gene>
    <name evidence="2" type="ORF">COT24_04500</name>
</gene>
<evidence type="ECO:0000256" key="1">
    <source>
        <dbReference type="SAM" id="Phobius"/>
    </source>
</evidence>
<name>A0A2H0YX46_9BACT</name>
<organism evidence="2 3">
    <name type="scientific">Candidatus Kerfeldbacteria bacterium CG08_land_8_20_14_0_20_40_16</name>
    <dbReference type="NCBI Taxonomy" id="2014244"/>
    <lineage>
        <taxon>Bacteria</taxon>
        <taxon>Candidatus Kerfeldiibacteriota</taxon>
    </lineage>
</organism>
<reference evidence="2 3" key="1">
    <citation type="submission" date="2017-09" db="EMBL/GenBank/DDBJ databases">
        <title>Depth-based differentiation of microbial function through sediment-hosted aquifers and enrichment of novel symbionts in the deep terrestrial subsurface.</title>
        <authorList>
            <person name="Probst A.J."/>
            <person name="Ladd B."/>
            <person name="Jarett J.K."/>
            <person name="Geller-Mcgrath D.E."/>
            <person name="Sieber C.M."/>
            <person name="Emerson J.B."/>
            <person name="Anantharaman K."/>
            <person name="Thomas B.C."/>
            <person name="Malmstrom R."/>
            <person name="Stieglmeier M."/>
            <person name="Klingl A."/>
            <person name="Woyke T."/>
            <person name="Ryan C.M."/>
            <person name="Banfield J.F."/>
        </authorList>
    </citation>
    <scope>NUCLEOTIDE SEQUENCE [LARGE SCALE GENOMIC DNA]</scope>
    <source>
        <strain evidence="2">CG08_land_8_20_14_0_20_40_16</strain>
    </source>
</reference>
<dbReference type="Proteomes" id="UP000231542">
    <property type="component" value="Unassembled WGS sequence"/>
</dbReference>
<proteinExistence type="predicted"/>
<dbReference type="EMBL" id="PEXU01000049">
    <property type="protein sequence ID" value="PIS42293.1"/>
    <property type="molecule type" value="Genomic_DNA"/>
</dbReference>
<feature type="transmembrane region" description="Helical" evidence="1">
    <location>
        <begin position="20"/>
        <end position="42"/>
    </location>
</feature>
<dbReference type="AlphaFoldDB" id="A0A2H0YX46"/>
<evidence type="ECO:0000313" key="3">
    <source>
        <dbReference type="Proteomes" id="UP000231542"/>
    </source>
</evidence>
<keyword evidence="1" id="KW-0812">Transmembrane</keyword>